<name>A0A975GPP1_9BACT</name>
<sequence length="61" mass="6827">MALDEPKDTDNVYEVEGFKYIVDKDFMEKVEPIKVDFMDIGFKLTSSVDFGSGCKSCSSCS</sequence>
<reference evidence="1" key="1">
    <citation type="journal article" date="2021" name="Microb. Physiol.">
        <title>Proteogenomic Insights into the Physiology of Marine, Sulfate-Reducing, Filamentous Desulfonema limicola and Desulfonema magnum.</title>
        <authorList>
            <person name="Schnaars V."/>
            <person name="Wohlbrand L."/>
            <person name="Scheve S."/>
            <person name="Hinrichs C."/>
            <person name="Reinhardt R."/>
            <person name="Rabus R."/>
        </authorList>
    </citation>
    <scope>NUCLEOTIDE SEQUENCE</scope>
    <source>
        <strain evidence="1">4be13</strain>
    </source>
</reference>
<dbReference type="Proteomes" id="UP000663722">
    <property type="component" value="Chromosome"/>
</dbReference>
<protein>
    <submittedName>
        <fullName evidence="1">Uncharacterized protein</fullName>
    </submittedName>
</protein>
<keyword evidence="2" id="KW-1185">Reference proteome</keyword>
<proteinExistence type="predicted"/>
<dbReference type="AlphaFoldDB" id="A0A975GPP1"/>
<accession>A0A975GPP1</accession>
<gene>
    <name evidence="1" type="ORF">dnm_041490</name>
</gene>
<evidence type="ECO:0000313" key="1">
    <source>
        <dbReference type="EMBL" id="QTA88108.1"/>
    </source>
</evidence>
<dbReference type="KEGG" id="dmm:dnm_041490"/>
<evidence type="ECO:0000313" key="2">
    <source>
        <dbReference type="Proteomes" id="UP000663722"/>
    </source>
</evidence>
<organism evidence="1 2">
    <name type="scientific">Desulfonema magnum</name>
    <dbReference type="NCBI Taxonomy" id="45655"/>
    <lineage>
        <taxon>Bacteria</taxon>
        <taxon>Pseudomonadati</taxon>
        <taxon>Thermodesulfobacteriota</taxon>
        <taxon>Desulfobacteria</taxon>
        <taxon>Desulfobacterales</taxon>
        <taxon>Desulfococcaceae</taxon>
        <taxon>Desulfonema</taxon>
    </lineage>
</organism>
<dbReference type="EMBL" id="CP061800">
    <property type="protein sequence ID" value="QTA88108.1"/>
    <property type="molecule type" value="Genomic_DNA"/>
</dbReference>